<dbReference type="RefSeq" id="XP_056770551.1">
    <property type="nucleotide sequence ID" value="XM_056906444.1"/>
</dbReference>
<sequence length="567" mass="63847">MSDPGQISILWGRAISQYATITKKKLEDPAMLSLTTVSDLLHVIEDENKNFTSFREKAPQLRRIVKHAMTPLELVGTIISDASSQAFPPSALVFSGVKLLIEAAKGASEKYDAIIEIMSALKDFTVRLEVYSEQHISERLCEKLTEILTTLIEVLAFARQEVKHGRLLSYGKSILSGSEGGREAMARFTKLVQSESSLVNSETLTQVKGATMTLARVDSNINKISQRLEDVRLGDLSREEDDVTTRLNRILQPSTSSEDRFQSLNRSRVPQTGDWIRDEKAFVAWINREKPILWIAGNPGAGKSYIASNIVNHLQHERNIPVGFFFFKEDDAVSRSAHQALRDVAFQLASNDPFYAKHVEACVKSLQEIPTLSSLWRKLFVNFFIDSNSKARNEDSRAYVILDALDEAFLHDRHELFQLAKDIKVGQSIQLLMLGRPQIAEEMNDLMETLEVPTIDVTEENNFKDIVHFIKSGIARSVYLRKLAKPVQREIVQKLATGAQGMFMWASLILQELSRVRNKGDIQKTLNGAPRGLSRMIQRVLEGFSESLKGDPQFSDDPFVRNELGIL</sequence>
<dbReference type="InterPro" id="IPR031350">
    <property type="entry name" value="Goodbye_dom"/>
</dbReference>
<dbReference type="Pfam" id="PF24883">
    <property type="entry name" value="NPHP3_N"/>
    <property type="match status" value="1"/>
</dbReference>
<dbReference type="Gene3D" id="3.40.50.300">
    <property type="entry name" value="P-loop containing nucleotide triphosphate hydrolases"/>
    <property type="match status" value="1"/>
</dbReference>
<dbReference type="AlphaFoldDB" id="A0AAD6CEN5"/>
<organism evidence="4 5">
    <name type="scientific">Penicillium daleae</name>
    <dbReference type="NCBI Taxonomy" id="63821"/>
    <lineage>
        <taxon>Eukaryota</taxon>
        <taxon>Fungi</taxon>
        <taxon>Dikarya</taxon>
        <taxon>Ascomycota</taxon>
        <taxon>Pezizomycotina</taxon>
        <taxon>Eurotiomycetes</taxon>
        <taxon>Eurotiomycetidae</taxon>
        <taxon>Eurotiales</taxon>
        <taxon>Aspergillaceae</taxon>
        <taxon>Penicillium</taxon>
    </lineage>
</organism>
<evidence type="ECO:0000259" key="3">
    <source>
        <dbReference type="Pfam" id="PF24883"/>
    </source>
</evidence>
<dbReference type="InterPro" id="IPR056884">
    <property type="entry name" value="NPHP3-like_N"/>
</dbReference>
<accession>A0AAD6CEN5</accession>
<dbReference type="PANTHER" id="PTHR10039">
    <property type="entry name" value="AMELOGENIN"/>
    <property type="match status" value="1"/>
</dbReference>
<feature type="domain" description="Fungal STAND N-terminal Goodbye" evidence="2">
    <location>
        <begin position="11"/>
        <end position="131"/>
    </location>
</feature>
<protein>
    <submittedName>
        <fullName evidence="4">Tetratricopeptide-like helical</fullName>
    </submittedName>
</protein>
<evidence type="ECO:0000313" key="5">
    <source>
        <dbReference type="Proteomes" id="UP001213681"/>
    </source>
</evidence>
<dbReference type="Pfam" id="PF17109">
    <property type="entry name" value="Goodbye"/>
    <property type="match status" value="1"/>
</dbReference>
<reference evidence="4" key="1">
    <citation type="submission" date="2022-12" db="EMBL/GenBank/DDBJ databases">
        <authorList>
            <person name="Petersen C."/>
        </authorList>
    </citation>
    <scope>NUCLEOTIDE SEQUENCE</scope>
    <source>
        <strain evidence="4">IBT 16125</strain>
    </source>
</reference>
<feature type="domain" description="Nephrocystin 3-like N-terminal" evidence="3">
    <location>
        <begin position="271"/>
        <end position="433"/>
    </location>
</feature>
<dbReference type="EMBL" id="JAPVEA010000002">
    <property type="protein sequence ID" value="KAJ5461509.1"/>
    <property type="molecule type" value="Genomic_DNA"/>
</dbReference>
<comment type="caution">
    <text evidence="4">The sequence shown here is derived from an EMBL/GenBank/DDBJ whole genome shotgun (WGS) entry which is preliminary data.</text>
</comment>
<dbReference type="SUPFAM" id="SSF52540">
    <property type="entry name" value="P-loop containing nucleoside triphosphate hydrolases"/>
    <property type="match status" value="1"/>
</dbReference>
<evidence type="ECO:0000313" key="4">
    <source>
        <dbReference type="EMBL" id="KAJ5461509.1"/>
    </source>
</evidence>
<dbReference type="Proteomes" id="UP001213681">
    <property type="component" value="Unassembled WGS sequence"/>
</dbReference>
<keyword evidence="5" id="KW-1185">Reference proteome</keyword>
<reference evidence="4" key="2">
    <citation type="journal article" date="2023" name="IMA Fungus">
        <title>Comparative genomic study of the Penicillium genus elucidates a diverse pangenome and 15 lateral gene transfer events.</title>
        <authorList>
            <person name="Petersen C."/>
            <person name="Sorensen T."/>
            <person name="Nielsen M.R."/>
            <person name="Sondergaard T.E."/>
            <person name="Sorensen J.L."/>
            <person name="Fitzpatrick D.A."/>
            <person name="Frisvad J.C."/>
            <person name="Nielsen K.L."/>
        </authorList>
    </citation>
    <scope>NUCLEOTIDE SEQUENCE</scope>
    <source>
        <strain evidence="4">IBT 16125</strain>
    </source>
</reference>
<evidence type="ECO:0000259" key="2">
    <source>
        <dbReference type="Pfam" id="PF17109"/>
    </source>
</evidence>
<dbReference type="InterPro" id="IPR027417">
    <property type="entry name" value="P-loop_NTPase"/>
</dbReference>
<evidence type="ECO:0000256" key="1">
    <source>
        <dbReference type="ARBA" id="ARBA00022737"/>
    </source>
</evidence>
<keyword evidence="1" id="KW-0677">Repeat</keyword>
<name>A0AAD6CEN5_9EURO</name>
<dbReference type="GeneID" id="81596687"/>
<gene>
    <name evidence="4" type="ORF">N7458_003061</name>
</gene>
<dbReference type="PANTHER" id="PTHR10039:SF17">
    <property type="entry name" value="FUNGAL STAND N-TERMINAL GOODBYE DOMAIN-CONTAINING PROTEIN-RELATED"/>
    <property type="match status" value="1"/>
</dbReference>
<proteinExistence type="predicted"/>